<evidence type="ECO:0000256" key="9">
    <source>
        <dbReference type="ARBA" id="ARBA00023180"/>
    </source>
</evidence>
<evidence type="ECO:0000313" key="11">
    <source>
        <dbReference type="Proteomes" id="UP000268350"/>
    </source>
</evidence>
<keyword evidence="9" id="KW-0325">Glycoprotein</keyword>
<evidence type="ECO:0000256" key="8">
    <source>
        <dbReference type="ARBA" id="ARBA00023136"/>
    </source>
</evidence>
<evidence type="ECO:0000256" key="4">
    <source>
        <dbReference type="ARBA" id="ARBA00022692"/>
    </source>
</evidence>
<dbReference type="AlphaFoldDB" id="A0A3B0JT91"/>
<dbReference type="Gene3D" id="3.40.50.300">
    <property type="entry name" value="P-loop containing nucleotide triphosphate hydrolases"/>
    <property type="match status" value="2"/>
</dbReference>
<keyword evidence="7" id="KW-0333">Golgi apparatus</keyword>
<evidence type="ECO:0000256" key="2">
    <source>
        <dbReference type="ARBA" id="ARBA00010569"/>
    </source>
</evidence>
<keyword evidence="6" id="KW-1133">Transmembrane helix</keyword>
<keyword evidence="4" id="KW-0812">Transmembrane</keyword>
<dbReference type="GO" id="GO:0008146">
    <property type="term" value="F:sulfotransferase activity"/>
    <property type="evidence" value="ECO:0007669"/>
    <property type="project" value="InterPro"/>
</dbReference>
<evidence type="ECO:0000256" key="5">
    <source>
        <dbReference type="ARBA" id="ARBA00022968"/>
    </source>
</evidence>
<reference evidence="11" key="1">
    <citation type="submission" date="2018-01" db="EMBL/GenBank/DDBJ databases">
        <authorList>
            <person name="Alioto T."/>
            <person name="Alioto T."/>
        </authorList>
    </citation>
    <scope>NUCLEOTIDE SEQUENCE [LARGE SCALE GENOMIC DNA]</scope>
</reference>
<dbReference type="FunFam" id="3.40.50.300:FF:001863">
    <property type="entry name" value="Heparan sulfate 2-o-sulfotransferase"/>
    <property type="match status" value="1"/>
</dbReference>
<accession>A0A3B0JT91</accession>
<proteinExistence type="inferred from homology"/>
<dbReference type="OrthoDB" id="10019582at2759"/>
<protein>
    <submittedName>
        <fullName evidence="10">Blast:Heparan sulfate 2-O-sulfotransferase pipe</fullName>
    </submittedName>
</protein>
<evidence type="ECO:0000256" key="7">
    <source>
        <dbReference type="ARBA" id="ARBA00023034"/>
    </source>
</evidence>
<dbReference type="InterPro" id="IPR007734">
    <property type="entry name" value="Heparan_SO4_2-O-STrfase"/>
</dbReference>
<dbReference type="Pfam" id="PF03567">
    <property type="entry name" value="Sulfotransfer_2"/>
    <property type="match status" value="2"/>
</dbReference>
<comment type="similarity">
    <text evidence="2">Belongs to the sulfotransferase 3 family.</text>
</comment>
<keyword evidence="11" id="KW-1185">Reference proteome</keyword>
<dbReference type="InterPro" id="IPR027417">
    <property type="entry name" value="P-loop_NTPase"/>
</dbReference>
<gene>
    <name evidence="10" type="ORF">DGUA_6G007130</name>
</gene>
<dbReference type="SUPFAM" id="SSF52540">
    <property type="entry name" value="P-loop containing nucleoside triphosphate hydrolases"/>
    <property type="match status" value="2"/>
</dbReference>
<dbReference type="PANTHER" id="PTHR12129">
    <property type="entry name" value="HEPARAN SULFATE 2-O-SULFOTRANSFERASE"/>
    <property type="match status" value="1"/>
</dbReference>
<dbReference type="EMBL" id="OUUW01000002">
    <property type="protein sequence ID" value="SPP76576.1"/>
    <property type="molecule type" value="Genomic_DNA"/>
</dbReference>
<dbReference type="OMA" id="PMKPHIR"/>
<dbReference type="Proteomes" id="UP000268350">
    <property type="component" value="Unassembled WGS sequence"/>
</dbReference>
<dbReference type="InterPro" id="IPR005331">
    <property type="entry name" value="Sulfotransferase"/>
</dbReference>
<name>A0A3B0JT91_DROGU</name>
<sequence>MQLTQTMAPLNNMTVVTKGPLNINSRTRAPRERVIQAVWVADLEPGTIYIEHCNWLDFRRYELPEPIYINLVRDPVERMISWFYYVRSGYRNAIVHRRFPNTTMKSEKWFKKSYNECVRSGDPECQYVPGSVKDTDGNYKRQSLFYCGHNRECLPFDSPHAIQLAKRNVERDYAVVGSWEDTNITLAVLEAYIPRFFRGARHVFDLHSNSIRNRNRNNRKPRVDPDVREMMSSLNVRDLNNTRKAQMELVFFNRVPKVGSQTFMELLRRLSERNNFQFHRDAVQKVETIRLAEDQQQEMAEVISELPEPSVFIKHVCFTNFTKFNLPKPIYLNVVRDPVERVISWFYYVRAPWYFVERKAAFPDLPLPHPAWLKKDFETCVTSGDQECTYTQGVTVEGIGDHRRQSLFFCGHDYECTPFNTVGALEKAKFAVEQQYAVVGVLEDLNTTLSVLEKYVPRFFEGVRDIYATSAEYLTKINKNNFKPPVSESVKDIVRRNFTNEIEFYQFCRQRLHKQYLAAHLPQRIITDSAHPPGIVGN</sequence>
<keyword evidence="3 10" id="KW-0808">Transferase</keyword>
<evidence type="ECO:0000256" key="3">
    <source>
        <dbReference type="ARBA" id="ARBA00022679"/>
    </source>
</evidence>
<evidence type="ECO:0000313" key="10">
    <source>
        <dbReference type="EMBL" id="SPP76576.1"/>
    </source>
</evidence>
<dbReference type="GO" id="GO:0000139">
    <property type="term" value="C:Golgi membrane"/>
    <property type="evidence" value="ECO:0007669"/>
    <property type="project" value="UniProtKB-SubCell"/>
</dbReference>
<keyword evidence="8" id="KW-0472">Membrane</keyword>
<evidence type="ECO:0000256" key="1">
    <source>
        <dbReference type="ARBA" id="ARBA00004323"/>
    </source>
</evidence>
<evidence type="ECO:0000256" key="6">
    <source>
        <dbReference type="ARBA" id="ARBA00022989"/>
    </source>
</evidence>
<organism evidence="10 11">
    <name type="scientific">Drosophila guanche</name>
    <name type="common">Fruit fly</name>
    <dbReference type="NCBI Taxonomy" id="7266"/>
    <lineage>
        <taxon>Eukaryota</taxon>
        <taxon>Metazoa</taxon>
        <taxon>Ecdysozoa</taxon>
        <taxon>Arthropoda</taxon>
        <taxon>Hexapoda</taxon>
        <taxon>Insecta</taxon>
        <taxon>Pterygota</taxon>
        <taxon>Neoptera</taxon>
        <taxon>Endopterygota</taxon>
        <taxon>Diptera</taxon>
        <taxon>Brachycera</taxon>
        <taxon>Muscomorpha</taxon>
        <taxon>Ephydroidea</taxon>
        <taxon>Drosophilidae</taxon>
        <taxon>Drosophila</taxon>
        <taxon>Sophophora</taxon>
    </lineage>
</organism>
<dbReference type="PANTHER" id="PTHR12129:SF20">
    <property type="entry name" value="HEPARAN SULFATE 2-O-SULFOTRANSFERASE PIPE"/>
    <property type="match status" value="1"/>
</dbReference>
<keyword evidence="5" id="KW-0735">Signal-anchor</keyword>
<comment type="subcellular location">
    <subcellularLocation>
        <location evidence="1">Golgi apparatus membrane</location>
        <topology evidence="1">Single-pass type II membrane protein</topology>
    </subcellularLocation>
</comment>